<organism evidence="9 10">
    <name type="scientific">Angomonas deanei</name>
    <dbReference type="NCBI Taxonomy" id="59799"/>
    <lineage>
        <taxon>Eukaryota</taxon>
        <taxon>Discoba</taxon>
        <taxon>Euglenozoa</taxon>
        <taxon>Kinetoplastea</taxon>
        <taxon>Metakinetoplastina</taxon>
        <taxon>Trypanosomatida</taxon>
        <taxon>Trypanosomatidae</taxon>
        <taxon>Strigomonadinae</taxon>
        <taxon>Angomonas</taxon>
    </lineage>
</organism>
<feature type="transmembrane region" description="Helical" evidence="6">
    <location>
        <begin position="146"/>
        <end position="164"/>
    </location>
</feature>
<dbReference type="InterPro" id="IPR039765">
    <property type="entry name" value="Yip5/YIPF1/YIPF2"/>
</dbReference>
<dbReference type="PANTHER" id="PTHR12822:SF2">
    <property type="entry name" value="PROTEIN YIPF"/>
    <property type="match status" value="1"/>
</dbReference>
<evidence type="ECO:0000256" key="3">
    <source>
        <dbReference type="ARBA" id="ARBA00022692"/>
    </source>
</evidence>
<feature type="compositionally biased region" description="Polar residues" evidence="7">
    <location>
        <begin position="38"/>
        <end position="52"/>
    </location>
</feature>
<gene>
    <name evidence="9" type="ORF">ADEAN_000578700</name>
</gene>
<dbReference type="PANTHER" id="PTHR12822">
    <property type="entry name" value="PROTEIN YIPF"/>
    <property type="match status" value="1"/>
</dbReference>
<feature type="compositionally biased region" description="Low complexity" evidence="7">
    <location>
        <begin position="53"/>
        <end position="65"/>
    </location>
</feature>
<proteinExistence type="inferred from homology"/>
<evidence type="ECO:0000259" key="8">
    <source>
        <dbReference type="Pfam" id="PF04893"/>
    </source>
</evidence>
<dbReference type="OrthoDB" id="10256463at2759"/>
<keyword evidence="5 6" id="KW-0472">Membrane</keyword>
<keyword evidence="3 6" id="KW-0812">Transmembrane</keyword>
<dbReference type="Proteomes" id="UP000515908">
    <property type="component" value="Chromosome 10"/>
</dbReference>
<feature type="transmembrane region" description="Helical" evidence="6">
    <location>
        <begin position="276"/>
        <end position="299"/>
    </location>
</feature>
<evidence type="ECO:0000256" key="6">
    <source>
        <dbReference type="RuleBase" id="RU361264"/>
    </source>
</evidence>
<dbReference type="VEuPathDB" id="TriTrypDB:ADEAN_000578700"/>
<dbReference type="EMBL" id="LR877154">
    <property type="protein sequence ID" value="CAD2218299.1"/>
    <property type="molecule type" value="Genomic_DNA"/>
</dbReference>
<evidence type="ECO:0000256" key="4">
    <source>
        <dbReference type="ARBA" id="ARBA00022989"/>
    </source>
</evidence>
<feature type="transmembrane region" description="Helical" evidence="6">
    <location>
        <begin position="247"/>
        <end position="267"/>
    </location>
</feature>
<name>A0A7G2CFJ1_9TRYP</name>
<dbReference type="AlphaFoldDB" id="A0A7G2CFJ1"/>
<comment type="similarity">
    <text evidence="2 6">Belongs to the YIP1 family.</text>
</comment>
<accession>A0A7G2CFJ1</accession>
<dbReference type="InterPro" id="IPR006977">
    <property type="entry name" value="Yip1_dom"/>
</dbReference>
<feature type="region of interest" description="Disordered" evidence="7">
    <location>
        <begin position="1"/>
        <end position="65"/>
    </location>
</feature>
<keyword evidence="4 6" id="KW-1133">Transmembrane helix</keyword>
<protein>
    <recommendedName>
        <fullName evidence="6">Protein YIPF</fullName>
    </recommendedName>
</protein>
<dbReference type="GO" id="GO:0031267">
    <property type="term" value="F:small GTPase binding"/>
    <property type="evidence" value="ECO:0007669"/>
    <property type="project" value="InterPro"/>
</dbReference>
<evidence type="ECO:0000256" key="5">
    <source>
        <dbReference type="ARBA" id="ARBA00023136"/>
    </source>
</evidence>
<evidence type="ECO:0000313" key="10">
    <source>
        <dbReference type="Proteomes" id="UP000515908"/>
    </source>
</evidence>
<dbReference type="GO" id="GO:0016192">
    <property type="term" value="P:vesicle-mediated transport"/>
    <property type="evidence" value="ECO:0007669"/>
    <property type="project" value="InterPro"/>
</dbReference>
<feature type="transmembrane region" description="Helical" evidence="6">
    <location>
        <begin position="184"/>
        <end position="207"/>
    </location>
</feature>
<feature type="transmembrane region" description="Helical" evidence="6">
    <location>
        <begin position="219"/>
        <end position="241"/>
    </location>
</feature>
<evidence type="ECO:0000256" key="7">
    <source>
        <dbReference type="SAM" id="MobiDB-lite"/>
    </source>
</evidence>
<sequence>MSGPYENYGSNDPFKESAGAYAPPTKPDNMQQREEQHNPNSVSVPIQVPTKSPTGGPNGEPAAAPEALKSTSKFWRSEFYQQFFDVDTNQVLLRLSNALVPLNPPDFLMDRKWHMNSANTDVQTEETTFQEAGVTLNRRPDLYGPFWICTTLWITLGIVSNIMSKIAYTKANDTTTKWTYNFQTTYIACLVIYLYCFVFATAVWGLMKWKSLPVALTDTLCLYGYSMFIFELVAVLCMVPVTALQWIFVLLGGLWSTAYLIINFWFIWKTSLEKKWFLIIVGIVSVFHILLTLSFKFYFFHYKI</sequence>
<feature type="domain" description="Yip1" evidence="8">
    <location>
        <begin position="137"/>
        <end position="292"/>
    </location>
</feature>
<evidence type="ECO:0000256" key="1">
    <source>
        <dbReference type="ARBA" id="ARBA00004141"/>
    </source>
</evidence>
<dbReference type="Pfam" id="PF04893">
    <property type="entry name" value="Yip1"/>
    <property type="match status" value="1"/>
</dbReference>
<dbReference type="GO" id="GO:0000139">
    <property type="term" value="C:Golgi membrane"/>
    <property type="evidence" value="ECO:0007669"/>
    <property type="project" value="UniProtKB-SubCell"/>
</dbReference>
<comment type="subcellular location">
    <subcellularLocation>
        <location evidence="6">Golgi apparatus membrane</location>
        <topology evidence="6">Multi-pass membrane protein</topology>
    </subcellularLocation>
    <subcellularLocation>
        <location evidence="1">Membrane</location>
        <topology evidence="1">Multi-pass membrane protein</topology>
    </subcellularLocation>
</comment>
<evidence type="ECO:0000313" key="9">
    <source>
        <dbReference type="EMBL" id="CAD2218299.1"/>
    </source>
</evidence>
<evidence type="ECO:0000256" key="2">
    <source>
        <dbReference type="ARBA" id="ARBA00010596"/>
    </source>
</evidence>
<keyword evidence="10" id="KW-1185">Reference proteome</keyword>
<reference evidence="9 10" key="1">
    <citation type="submission" date="2020-08" db="EMBL/GenBank/DDBJ databases">
        <authorList>
            <person name="Newling K."/>
            <person name="Davey J."/>
            <person name="Forrester S."/>
        </authorList>
    </citation>
    <scope>NUCLEOTIDE SEQUENCE [LARGE SCALE GENOMIC DNA]</scope>
    <source>
        <strain evidence="10">Crithidia deanei Carvalho (ATCC PRA-265)</strain>
    </source>
</reference>